<dbReference type="OrthoDB" id="9799278at2"/>
<organism evidence="3 4">
    <name type="scientific">Selenomonas sputigena (strain ATCC 35185 / DSM 20758 / CCUG 44933 / VPI D19B-28)</name>
    <dbReference type="NCBI Taxonomy" id="546271"/>
    <lineage>
        <taxon>Bacteria</taxon>
        <taxon>Bacillati</taxon>
        <taxon>Bacillota</taxon>
        <taxon>Negativicutes</taxon>
        <taxon>Selenomonadales</taxon>
        <taxon>Selenomonadaceae</taxon>
        <taxon>Selenomonas</taxon>
    </lineage>
</organism>
<dbReference type="EMBL" id="CP002637">
    <property type="protein sequence ID" value="AEB99033.1"/>
    <property type="molecule type" value="Genomic_DNA"/>
</dbReference>
<dbReference type="eggNOG" id="COG2327">
    <property type="taxonomic scope" value="Bacteria"/>
</dbReference>
<accession>C9LV87</accession>
<gene>
    <name evidence="2" type="ordered locus">Selsp_0051</name>
    <name evidence="3" type="ORF">SELSPUOL_01379</name>
</gene>
<dbReference type="GO" id="GO:0016740">
    <property type="term" value="F:transferase activity"/>
    <property type="evidence" value="ECO:0007669"/>
    <property type="project" value="UniProtKB-KW"/>
</dbReference>
<name>C9LV87_SELS3</name>
<evidence type="ECO:0000313" key="5">
    <source>
        <dbReference type="Proteomes" id="UP000011124"/>
    </source>
</evidence>
<keyword evidence="5" id="KW-1185">Reference proteome</keyword>
<dbReference type="AlphaFoldDB" id="C9LV87"/>
<dbReference type="InterPro" id="IPR007345">
    <property type="entry name" value="Polysacch_pyruvyl_Trfase"/>
</dbReference>
<dbReference type="EMBL" id="ACKP02000024">
    <property type="protein sequence ID" value="EEX77209.1"/>
    <property type="molecule type" value="Genomic_DNA"/>
</dbReference>
<evidence type="ECO:0000259" key="1">
    <source>
        <dbReference type="Pfam" id="PF04230"/>
    </source>
</evidence>
<evidence type="ECO:0000313" key="3">
    <source>
        <dbReference type="EMBL" id="EEX77209.1"/>
    </source>
</evidence>
<dbReference type="STRING" id="546271.Selsp_0051"/>
<feature type="domain" description="Polysaccharide pyruvyl transferase" evidence="1">
    <location>
        <begin position="13"/>
        <end position="281"/>
    </location>
</feature>
<keyword evidence="2" id="KW-0808">Transferase</keyword>
<dbReference type="KEGG" id="ssg:Selsp_0051"/>
<protein>
    <submittedName>
        <fullName evidence="2">Polysaccharide pyruvyl transferase</fullName>
    </submittedName>
</protein>
<dbReference type="HOGENOM" id="CLU_025617_1_0_9"/>
<reference evidence="3 4" key="1">
    <citation type="submission" date="2009-09" db="EMBL/GenBank/DDBJ databases">
        <authorList>
            <person name="Weinstock G."/>
            <person name="Sodergren E."/>
            <person name="Clifton S."/>
            <person name="Fulton L."/>
            <person name="Fulton B."/>
            <person name="Courtney L."/>
            <person name="Fronick C."/>
            <person name="Harrison M."/>
            <person name="Strong C."/>
            <person name="Farmer C."/>
            <person name="Delahaunty K."/>
            <person name="Markovic C."/>
            <person name="Hall O."/>
            <person name="Minx P."/>
            <person name="Tomlinson C."/>
            <person name="Mitreva M."/>
            <person name="Nelson J."/>
            <person name="Hou S."/>
            <person name="Wollam A."/>
            <person name="Pepin K.H."/>
            <person name="Johnson M."/>
            <person name="Bhonagiri V."/>
            <person name="Nash W.E."/>
            <person name="Warren W."/>
            <person name="Chinwalla A."/>
            <person name="Mardis E.R."/>
            <person name="Wilson R.K."/>
        </authorList>
    </citation>
    <scope>NUCLEOTIDE SEQUENCE [LARGE SCALE GENOMIC DNA]</scope>
    <source>
        <strain evidence="3">ATCC 35185</strain>
        <strain evidence="4">ATCC 35185 / DSM 20758 / VPI D19B-28</strain>
    </source>
</reference>
<proteinExistence type="predicted"/>
<dbReference type="Pfam" id="PF04230">
    <property type="entry name" value="PS_pyruv_trans"/>
    <property type="match status" value="1"/>
</dbReference>
<dbReference type="Proteomes" id="UP000003505">
    <property type="component" value="Unassembled WGS sequence"/>
</dbReference>
<sequence>MKIGILTFHDGINYGAYLQVYSLYRTLQKLGAEPEILNYKGFFHWRWEYRCLIWTKRPARLAANLKKLIAFKRCQKLLKQTSFTFHRTCLPNYDKVIVGSDEIWNYSVAHGDDIYFGVGVPAREKYAYAASFGSVDENDEIPKKLLSGLETFRNISVRDENSMRLLQRNLPQKECIKVLDPTLLYDFNGEEVEPVEKNYILIYTTDNAIPVSVRNEIISFARQHNKTLVAVGYHMPWCEKNFNTLNPFEWAGFFKCADMIVTTMFHGTMFSIKYKKEFCTILEPYRVNKLKDLLTEFGLEKRIYQEKSGLEDVFHAPIDYVSVEACLKERKKISFDYIKRIIGKGNCDLHKG</sequence>
<reference evidence="2 5" key="2">
    <citation type="submission" date="2011-04" db="EMBL/GenBank/DDBJ databases">
        <title>The complete genome of Selenomonas sputigena DSM 20758.</title>
        <authorList>
            <consortium name="US DOE Joint Genome Institute (JGI-PGF)"/>
            <person name="Lucas S."/>
            <person name="Copeland A."/>
            <person name="Lapidus A."/>
            <person name="Bruce D."/>
            <person name="Goodwin L."/>
            <person name="Pitluck S."/>
            <person name="Peters L."/>
            <person name="Kyrpides N."/>
            <person name="Mavromatis K."/>
            <person name="Ivanova N."/>
            <person name="Ovchinnikova G."/>
            <person name="Teshima H."/>
            <person name="Detter J.C."/>
            <person name="Tapia R."/>
            <person name="Han C."/>
            <person name="Land M."/>
            <person name="Hauser L."/>
            <person name="Markowitz V."/>
            <person name="Cheng J.-F."/>
            <person name="Hugenholtz P."/>
            <person name="Woyke T."/>
            <person name="Wu D."/>
            <person name="Gronow S."/>
            <person name="Wellnitz S."/>
            <person name="Schneider S."/>
            <person name="Klenk H.-P."/>
            <person name="Eisen J.A."/>
        </authorList>
    </citation>
    <scope>NUCLEOTIDE SEQUENCE [LARGE SCALE GENOMIC DNA]</scope>
    <source>
        <strain evidence="2">ATCC 35185</strain>
        <strain evidence="5">ATCC 35185 / DSM 20758 / VPI D19B-28</strain>
    </source>
</reference>
<dbReference type="Proteomes" id="UP000011124">
    <property type="component" value="Chromosome"/>
</dbReference>
<dbReference type="RefSeq" id="WP_006192678.1">
    <property type="nucleotide sequence ID" value="NC_015437.1"/>
</dbReference>
<evidence type="ECO:0000313" key="4">
    <source>
        <dbReference type="Proteomes" id="UP000003505"/>
    </source>
</evidence>
<evidence type="ECO:0000313" key="2">
    <source>
        <dbReference type="EMBL" id="AEB99033.1"/>
    </source>
</evidence>